<organism evidence="2">
    <name type="scientific">marine metagenome</name>
    <dbReference type="NCBI Taxonomy" id="408172"/>
    <lineage>
        <taxon>unclassified sequences</taxon>
        <taxon>metagenomes</taxon>
        <taxon>ecological metagenomes</taxon>
    </lineage>
</organism>
<evidence type="ECO:0000313" key="2">
    <source>
        <dbReference type="EMBL" id="SVB94168.1"/>
    </source>
</evidence>
<protein>
    <submittedName>
        <fullName evidence="2">Uncharacterized protein</fullName>
    </submittedName>
</protein>
<dbReference type="EMBL" id="UINC01064980">
    <property type="protein sequence ID" value="SVB94168.1"/>
    <property type="molecule type" value="Genomic_DNA"/>
</dbReference>
<evidence type="ECO:0000256" key="1">
    <source>
        <dbReference type="SAM" id="MobiDB-lite"/>
    </source>
</evidence>
<dbReference type="AlphaFoldDB" id="A0A382I3N5"/>
<gene>
    <name evidence="2" type="ORF">METZ01_LOCUS247022</name>
</gene>
<reference evidence="2" key="1">
    <citation type="submission" date="2018-05" db="EMBL/GenBank/DDBJ databases">
        <authorList>
            <person name="Lanie J.A."/>
            <person name="Ng W.-L."/>
            <person name="Kazmierczak K.M."/>
            <person name="Andrzejewski T.M."/>
            <person name="Davidsen T.M."/>
            <person name="Wayne K.J."/>
            <person name="Tettelin H."/>
            <person name="Glass J.I."/>
            <person name="Rusch D."/>
            <person name="Podicherti R."/>
            <person name="Tsui H.-C.T."/>
            <person name="Winkler M.E."/>
        </authorList>
    </citation>
    <scope>NUCLEOTIDE SEQUENCE</scope>
</reference>
<feature type="compositionally biased region" description="Polar residues" evidence="1">
    <location>
        <begin position="1"/>
        <end position="13"/>
    </location>
</feature>
<sequence>MITKSFGASSNGRTPGFGPGSWG</sequence>
<accession>A0A382I3N5</accession>
<feature type="region of interest" description="Disordered" evidence="1">
    <location>
        <begin position="1"/>
        <end position="23"/>
    </location>
</feature>
<proteinExistence type="predicted"/>
<name>A0A382I3N5_9ZZZZ</name>
<feature type="non-terminal residue" evidence="2">
    <location>
        <position position="23"/>
    </location>
</feature>